<dbReference type="PATRIC" id="fig|1396.428.peg.3338"/>
<dbReference type="Proteomes" id="UP000035214">
    <property type="component" value="Unassembled WGS sequence"/>
</dbReference>
<name>A0A0G8F307_BACCE</name>
<proteinExistence type="predicted"/>
<comment type="caution">
    <text evidence="1">The sequence shown here is derived from an EMBL/GenBank/DDBJ whole genome shotgun (WGS) entry which is preliminary data.</text>
</comment>
<organism evidence="1 2">
    <name type="scientific">Bacillus cereus</name>
    <dbReference type="NCBI Taxonomy" id="1396"/>
    <lineage>
        <taxon>Bacteria</taxon>
        <taxon>Bacillati</taxon>
        <taxon>Bacillota</taxon>
        <taxon>Bacilli</taxon>
        <taxon>Bacillales</taxon>
        <taxon>Bacillaceae</taxon>
        <taxon>Bacillus</taxon>
        <taxon>Bacillus cereus group</taxon>
    </lineage>
</organism>
<reference evidence="1 2" key="1">
    <citation type="submission" date="2015-04" db="EMBL/GenBank/DDBJ databases">
        <title>Draft Genome Sequences of Eight Spore-Forming Food Isolates of Bacillus cereus Genome sequencing.</title>
        <authorList>
            <person name="Krawcyk A.O."/>
            <person name="de Jong A."/>
            <person name="Eijlander R.T."/>
            <person name="Berendsen E.M."/>
            <person name="Holsappel S."/>
            <person name="Wells-Bennik M."/>
            <person name="Kuipers O.P."/>
        </authorList>
    </citation>
    <scope>NUCLEOTIDE SEQUENCE [LARGE SCALE GENOMIC DNA]</scope>
    <source>
        <strain evidence="1 2">B4077</strain>
    </source>
</reference>
<dbReference type="AlphaFoldDB" id="A0A0G8F307"/>
<dbReference type="EMBL" id="LCYI01000019">
    <property type="protein sequence ID" value="KLA30820.1"/>
    <property type="molecule type" value="Genomic_DNA"/>
</dbReference>
<protein>
    <submittedName>
        <fullName evidence="1">Uncharacterized protein</fullName>
    </submittedName>
</protein>
<gene>
    <name evidence="1" type="ORF">B4077_4040</name>
</gene>
<evidence type="ECO:0000313" key="2">
    <source>
        <dbReference type="Proteomes" id="UP000035214"/>
    </source>
</evidence>
<evidence type="ECO:0000313" key="1">
    <source>
        <dbReference type="EMBL" id="KLA30820.1"/>
    </source>
</evidence>
<accession>A0A0G8F307</accession>
<sequence length="43" mass="5063">MTAIAIGYKIMYVKGFYRNYHSPAGDKMKVFIKGWNKHSFIHI</sequence>